<accession>A0A1M7HCE7</accession>
<evidence type="ECO:0000313" key="4">
    <source>
        <dbReference type="Proteomes" id="UP000183208"/>
    </source>
</evidence>
<organism evidence="3 4">
    <name type="scientific">Bradyrhizobium lablabi</name>
    <dbReference type="NCBI Taxonomy" id="722472"/>
    <lineage>
        <taxon>Bacteria</taxon>
        <taxon>Pseudomonadati</taxon>
        <taxon>Pseudomonadota</taxon>
        <taxon>Alphaproteobacteria</taxon>
        <taxon>Hyphomicrobiales</taxon>
        <taxon>Nitrobacteraceae</taxon>
        <taxon>Bradyrhizobium</taxon>
    </lineage>
</organism>
<evidence type="ECO:0000259" key="2">
    <source>
        <dbReference type="Pfam" id="PF20091"/>
    </source>
</evidence>
<dbReference type="InterPro" id="IPR045394">
    <property type="entry name" value="Abhydrolase_dom"/>
</dbReference>
<dbReference type="EMBL" id="FNTI01000001">
    <property type="protein sequence ID" value="SEE29909.1"/>
    <property type="molecule type" value="Genomic_DNA"/>
</dbReference>
<proteinExistence type="predicted"/>
<sequence>MLPFAPTEAARKDANEPRPSIEARYADDAVYVAAVKREAARAVAERLLLEEDAVRSVEAVKQGTLAKLGQLRFVGWVSAA</sequence>
<dbReference type="Pfam" id="PF20091">
    <property type="entry name" value="Abhydrolase_10"/>
    <property type="match status" value="1"/>
</dbReference>
<dbReference type="Proteomes" id="UP000183208">
    <property type="component" value="Unassembled WGS sequence"/>
</dbReference>
<dbReference type="AlphaFoldDB" id="A0A1M7HCE7"/>
<feature type="compositionally biased region" description="Basic and acidic residues" evidence="1">
    <location>
        <begin position="9"/>
        <end position="20"/>
    </location>
</feature>
<gene>
    <name evidence="3" type="ORF">SAMN05444171_6950</name>
</gene>
<evidence type="ECO:0000256" key="1">
    <source>
        <dbReference type="SAM" id="MobiDB-lite"/>
    </source>
</evidence>
<reference evidence="3 4" key="1">
    <citation type="submission" date="2016-10" db="EMBL/GenBank/DDBJ databases">
        <authorList>
            <person name="de Groot N.N."/>
        </authorList>
    </citation>
    <scope>NUCLEOTIDE SEQUENCE [LARGE SCALE GENOMIC DNA]</scope>
    <source>
        <strain evidence="3 4">GAS522</strain>
    </source>
</reference>
<feature type="domain" description="Alpha/beta hydrolase" evidence="2">
    <location>
        <begin position="18"/>
        <end position="57"/>
    </location>
</feature>
<feature type="region of interest" description="Disordered" evidence="1">
    <location>
        <begin position="1"/>
        <end position="20"/>
    </location>
</feature>
<evidence type="ECO:0000313" key="3">
    <source>
        <dbReference type="EMBL" id="SEE29909.1"/>
    </source>
</evidence>
<name>A0A1M7HCE7_9BRAD</name>
<protein>
    <recommendedName>
        <fullName evidence="2">Alpha/beta hydrolase domain-containing protein</fullName>
    </recommendedName>
</protein>